<evidence type="ECO:0000313" key="2">
    <source>
        <dbReference type="EMBL" id="EDV32890.2"/>
    </source>
</evidence>
<sequence>MEEDQGNNFSKKFRSGNKIKAKVNLSQAFEEAATRPQKSETRTKRYMPNAPKTTERKEVSDYGWKTAIAKPVFGYAQDGCESKMGVAISTKEQGSSRDKPATKLILFKDKNHILAVCLLESEGQTIAQKEMYWQFRDTDDRLWSFRFDNQADEKAFERCLNELGHFMKYHEKNASSGTAQPKRRYPDVMHTCGNCFGCEDGVCCKNYIAVCPPPPAKRYAPSTSRNELTASQGGGSSQANPNENTGHM</sequence>
<dbReference type="GeneID" id="6504572"/>
<dbReference type="OrthoDB" id="5842926at2759"/>
<dbReference type="AlphaFoldDB" id="B3MZ46"/>
<evidence type="ECO:0008006" key="4">
    <source>
        <dbReference type="Google" id="ProtNLM"/>
    </source>
</evidence>
<feature type="region of interest" description="Disordered" evidence="1">
    <location>
        <begin position="28"/>
        <end position="58"/>
    </location>
</feature>
<reference evidence="2 3" key="1">
    <citation type="journal article" date="2007" name="Nature">
        <title>Evolution of genes and genomes on the Drosophila phylogeny.</title>
        <authorList>
            <consortium name="Drosophila 12 Genomes Consortium"/>
            <person name="Clark A.G."/>
            <person name="Eisen M.B."/>
            <person name="Smith D.R."/>
            <person name="Bergman C.M."/>
            <person name="Oliver B."/>
            <person name="Markow T.A."/>
            <person name="Kaufman T.C."/>
            <person name="Kellis M."/>
            <person name="Gelbart W."/>
            <person name="Iyer V.N."/>
            <person name="Pollard D.A."/>
            <person name="Sackton T.B."/>
            <person name="Larracuente A.M."/>
            <person name="Singh N.D."/>
            <person name="Abad J.P."/>
            <person name="Abt D.N."/>
            <person name="Adryan B."/>
            <person name="Aguade M."/>
            <person name="Akashi H."/>
            <person name="Anderson W.W."/>
            <person name="Aquadro C.F."/>
            <person name="Ardell D.H."/>
            <person name="Arguello R."/>
            <person name="Artieri C.G."/>
            <person name="Barbash D.A."/>
            <person name="Barker D."/>
            <person name="Barsanti P."/>
            <person name="Batterham P."/>
            <person name="Batzoglou S."/>
            <person name="Begun D."/>
            <person name="Bhutkar A."/>
            <person name="Blanco E."/>
            <person name="Bosak S.A."/>
            <person name="Bradley R.K."/>
            <person name="Brand A.D."/>
            <person name="Brent M.R."/>
            <person name="Brooks A.N."/>
            <person name="Brown R.H."/>
            <person name="Butlin R.K."/>
            <person name="Caggese C."/>
            <person name="Calvi B.R."/>
            <person name="Bernardo de Carvalho A."/>
            <person name="Caspi A."/>
            <person name="Castrezana S."/>
            <person name="Celniker S.E."/>
            <person name="Chang J.L."/>
            <person name="Chapple C."/>
            <person name="Chatterji S."/>
            <person name="Chinwalla A."/>
            <person name="Civetta A."/>
            <person name="Clifton S.W."/>
            <person name="Comeron J.M."/>
            <person name="Costello J.C."/>
            <person name="Coyne J.A."/>
            <person name="Daub J."/>
            <person name="David R.G."/>
            <person name="Delcher A.L."/>
            <person name="Delehaunty K."/>
            <person name="Do C.B."/>
            <person name="Ebling H."/>
            <person name="Edwards K."/>
            <person name="Eickbush T."/>
            <person name="Evans J.D."/>
            <person name="Filipski A."/>
            <person name="Findeiss S."/>
            <person name="Freyhult E."/>
            <person name="Fulton L."/>
            <person name="Fulton R."/>
            <person name="Garcia A.C."/>
            <person name="Gardiner A."/>
            <person name="Garfield D.A."/>
            <person name="Garvin B.E."/>
            <person name="Gibson G."/>
            <person name="Gilbert D."/>
            <person name="Gnerre S."/>
            <person name="Godfrey J."/>
            <person name="Good R."/>
            <person name="Gotea V."/>
            <person name="Gravely B."/>
            <person name="Greenberg A.J."/>
            <person name="Griffiths-Jones S."/>
            <person name="Gross S."/>
            <person name="Guigo R."/>
            <person name="Gustafson E.A."/>
            <person name="Haerty W."/>
            <person name="Hahn M.W."/>
            <person name="Halligan D.L."/>
            <person name="Halpern A.L."/>
            <person name="Halter G.M."/>
            <person name="Han M.V."/>
            <person name="Heger A."/>
            <person name="Hillier L."/>
            <person name="Hinrichs A.S."/>
            <person name="Holmes I."/>
            <person name="Hoskins R.A."/>
            <person name="Hubisz M.J."/>
            <person name="Hultmark D."/>
            <person name="Huntley M.A."/>
            <person name="Jaffe D.B."/>
            <person name="Jagadeeshan S."/>
            <person name="Jeck W.R."/>
            <person name="Johnson J."/>
            <person name="Jones C.D."/>
            <person name="Jordan W.C."/>
            <person name="Karpen G.H."/>
            <person name="Kataoka E."/>
            <person name="Keightley P.D."/>
            <person name="Kheradpour P."/>
            <person name="Kirkness E.F."/>
            <person name="Koerich L.B."/>
            <person name="Kristiansen K."/>
            <person name="Kudrna D."/>
            <person name="Kulathinal R.J."/>
            <person name="Kumar S."/>
            <person name="Kwok R."/>
            <person name="Lander E."/>
            <person name="Langley C.H."/>
            <person name="Lapoint R."/>
            <person name="Lazzaro B.P."/>
            <person name="Lee S.J."/>
            <person name="Levesque L."/>
            <person name="Li R."/>
            <person name="Lin C.F."/>
            <person name="Lin M.F."/>
            <person name="Lindblad-Toh K."/>
            <person name="Llopart A."/>
            <person name="Long M."/>
            <person name="Low L."/>
            <person name="Lozovsky E."/>
            <person name="Lu J."/>
            <person name="Luo M."/>
            <person name="Machado C.A."/>
            <person name="Makalowski W."/>
            <person name="Marzo M."/>
            <person name="Matsuda M."/>
            <person name="Matzkin L."/>
            <person name="McAllister B."/>
            <person name="McBride C.S."/>
            <person name="McKernan B."/>
            <person name="McKernan K."/>
            <person name="Mendez-Lago M."/>
            <person name="Minx P."/>
            <person name="Mollenhauer M.U."/>
            <person name="Montooth K."/>
            <person name="Mount S.M."/>
            <person name="Mu X."/>
            <person name="Myers E."/>
            <person name="Negre B."/>
            <person name="Newfeld S."/>
            <person name="Nielsen R."/>
            <person name="Noor M.A."/>
            <person name="O'Grady P."/>
            <person name="Pachter L."/>
            <person name="Papaceit M."/>
            <person name="Parisi M.J."/>
            <person name="Parisi M."/>
            <person name="Parts L."/>
            <person name="Pedersen J.S."/>
            <person name="Pesole G."/>
            <person name="Phillippy A.M."/>
            <person name="Ponting C.P."/>
            <person name="Pop M."/>
            <person name="Porcelli D."/>
            <person name="Powell J.R."/>
            <person name="Prohaska S."/>
            <person name="Pruitt K."/>
            <person name="Puig M."/>
            <person name="Quesneville H."/>
            <person name="Ram K.R."/>
            <person name="Rand D."/>
            <person name="Rasmussen M.D."/>
            <person name="Reed L.K."/>
            <person name="Reenan R."/>
            <person name="Reily A."/>
            <person name="Remington K.A."/>
            <person name="Rieger T.T."/>
            <person name="Ritchie M.G."/>
            <person name="Robin C."/>
            <person name="Rogers Y.H."/>
            <person name="Rohde C."/>
            <person name="Rozas J."/>
            <person name="Rubenfield M.J."/>
            <person name="Ruiz A."/>
            <person name="Russo S."/>
            <person name="Salzberg S.L."/>
            <person name="Sanchez-Gracia A."/>
            <person name="Saranga D.J."/>
            <person name="Sato H."/>
            <person name="Schaeffer S.W."/>
            <person name="Schatz M.C."/>
            <person name="Schlenke T."/>
            <person name="Schwartz R."/>
            <person name="Segarra C."/>
            <person name="Singh R.S."/>
            <person name="Sirot L."/>
            <person name="Sirota M."/>
            <person name="Sisneros N.B."/>
            <person name="Smith C.D."/>
            <person name="Smith T.F."/>
            <person name="Spieth J."/>
            <person name="Stage D.E."/>
            <person name="Stark A."/>
            <person name="Stephan W."/>
            <person name="Strausberg R.L."/>
            <person name="Strempel S."/>
            <person name="Sturgill D."/>
            <person name="Sutton G."/>
            <person name="Sutton G.G."/>
            <person name="Tao W."/>
            <person name="Teichmann S."/>
            <person name="Tobari Y.N."/>
            <person name="Tomimura Y."/>
            <person name="Tsolas J.M."/>
            <person name="Valente V.L."/>
            <person name="Venter E."/>
            <person name="Venter J.C."/>
            <person name="Vicario S."/>
            <person name="Vieira F.G."/>
            <person name="Vilella A.J."/>
            <person name="Villasante A."/>
            <person name="Walenz B."/>
            <person name="Wang J."/>
            <person name="Wasserman M."/>
            <person name="Watts T."/>
            <person name="Wilson D."/>
            <person name="Wilson R.K."/>
            <person name="Wing R.A."/>
            <person name="Wolfner M.F."/>
            <person name="Wong A."/>
            <person name="Wong G.K."/>
            <person name="Wu C.I."/>
            <person name="Wu G."/>
            <person name="Yamamoto D."/>
            <person name="Yang H.P."/>
            <person name="Yang S.P."/>
            <person name="Yorke J.A."/>
            <person name="Yoshida K."/>
            <person name="Zdobnov E."/>
            <person name="Zhang P."/>
            <person name="Zhang Y."/>
            <person name="Zimin A.V."/>
            <person name="Baldwin J."/>
            <person name="Abdouelleil A."/>
            <person name="Abdulkadir J."/>
            <person name="Abebe A."/>
            <person name="Abera B."/>
            <person name="Abreu J."/>
            <person name="Acer S.C."/>
            <person name="Aftuck L."/>
            <person name="Alexander A."/>
            <person name="An P."/>
            <person name="Anderson E."/>
            <person name="Anderson S."/>
            <person name="Arachi H."/>
            <person name="Azer M."/>
            <person name="Bachantsang P."/>
            <person name="Barry A."/>
            <person name="Bayul T."/>
            <person name="Berlin A."/>
            <person name="Bessette D."/>
            <person name="Bloom T."/>
            <person name="Blye J."/>
            <person name="Boguslavskiy L."/>
            <person name="Bonnet C."/>
            <person name="Boukhgalter B."/>
            <person name="Bourzgui I."/>
            <person name="Brown A."/>
            <person name="Cahill P."/>
            <person name="Channer S."/>
            <person name="Cheshatsang Y."/>
            <person name="Chuda L."/>
            <person name="Citroen M."/>
            <person name="Collymore A."/>
            <person name="Cooke P."/>
            <person name="Costello M."/>
            <person name="D'Aco K."/>
            <person name="Daza R."/>
            <person name="De Haan G."/>
            <person name="DeGray S."/>
            <person name="DeMaso C."/>
            <person name="Dhargay N."/>
            <person name="Dooley K."/>
            <person name="Dooley E."/>
            <person name="Doricent M."/>
            <person name="Dorje P."/>
            <person name="Dorjee K."/>
            <person name="Dupes A."/>
            <person name="Elong R."/>
            <person name="Falk J."/>
            <person name="Farina A."/>
            <person name="Faro S."/>
            <person name="Ferguson D."/>
            <person name="Fisher S."/>
            <person name="Foley C.D."/>
            <person name="Franke A."/>
            <person name="Friedrich D."/>
            <person name="Gadbois L."/>
            <person name="Gearin G."/>
            <person name="Gearin C.R."/>
            <person name="Giannoukos G."/>
            <person name="Goode T."/>
            <person name="Graham J."/>
            <person name="Grandbois E."/>
            <person name="Grewal S."/>
            <person name="Gyaltsen K."/>
            <person name="Hafez N."/>
            <person name="Hagos B."/>
            <person name="Hall J."/>
            <person name="Henson C."/>
            <person name="Hollinger A."/>
            <person name="Honan T."/>
            <person name="Huard M.D."/>
            <person name="Hughes L."/>
            <person name="Hurhula B."/>
            <person name="Husby M.E."/>
            <person name="Kamat A."/>
            <person name="Kanga B."/>
            <person name="Kashin S."/>
            <person name="Khazanovich D."/>
            <person name="Kisner P."/>
            <person name="Lance K."/>
            <person name="Lara M."/>
            <person name="Lee W."/>
            <person name="Lennon N."/>
            <person name="Letendre F."/>
            <person name="LeVine R."/>
            <person name="Lipovsky A."/>
            <person name="Liu X."/>
            <person name="Liu J."/>
            <person name="Liu S."/>
            <person name="Lokyitsang T."/>
            <person name="Lokyitsang Y."/>
            <person name="Lubonja R."/>
            <person name="Lui A."/>
            <person name="MacDonald P."/>
            <person name="Magnisalis V."/>
            <person name="Maru K."/>
            <person name="Matthews C."/>
            <person name="McCusker W."/>
            <person name="McDonough S."/>
            <person name="Mehta T."/>
            <person name="Meldrim J."/>
            <person name="Meneus L."/>
            <person name="Mihai O."/>
            <person name="Mihalev A."/>
            <person name="Mihova T."/>
            <person name="Mittelman R."/>
            <person name="Mlenga V."/>
            <person name="Montmayeur A."/>
            <person name="Mulrain L."/>
            <person name="Navidi A."/>
            <person name="Naylor J."/>
            <person name="Negash T."/>
            <person name="Nguyen T."/>
            <person name="Nguyen N."/>
            <person name="Nicol R."/>
            <person name="Norbu C."/>
            <person name="Norbu N."/>
            <person name="Novod N."/>
            <person name="O'Neill B."/>
            <person name="Osman S."/>
            <person name="Markiewicz E."/>
            <person name="Oyono O.L."/>
            <person name="Patti C."/>
            <person name="Phunkhang P."/>
            <person name="Pierre F."/>
            <person name="Priest M."/>
            <person name="Raghuraman S."/>
            <person name="Rege F."/>
            <person name="Reyes R."/>
            <person name="Rise C."/>
            <person name="Rogov P."/>
            <person name="Ross K."/>
            <person name="Ryan E."/>
            <person name="Settipalli S."/>
            <person name="Shea T."/>
            <person name="Sherpa N."/>
            <person name="Shi L."/>
            <person name="Shih D."/>
            <person name="Sparrow T."/>
            <person name="Spaulding J."/>
            <person name="Stalker J."/>
            <person name="Stange-Thomann N."/>
            <person name="Stavropoulos S."/>
            <person name="Stone C."/>
            <person name="Strader C."/>
            <person name="Tesfaye S."/>
            <person name="Thomson T."/>
            <person name="Thoulutsang Y."/>
            <person name="Thoulutsang D."/>
            <person name="Topham K."/>
            <person name="Topping I."/>
            <person name="Tsamla T."/>
            <person name="Vassiliev H."/>
            <person name="Vo A."/>
            <person name="Wangchuk T."/>
            <person name="Wangdi T."/>
            <person name="Weiand M."/>
            <person name="Wilkinson J."/>
            <person name="Wilson A."/>
            <person name="Yadav S."/>
            <person name="Young G."/>
            <person name="Yu Q."/>
            <person name="Zembek L."/>
            <person name="Zhong D."/>
            <person name="Zimmer A."/>
            <person name="Zwirko Z."/>
            <person name="Jaffe D.B."/>
            <person name="Alvarez P."/>
            <person name="Brockman W."/>
            <person name="Butler J."/>
            <person name="Chin C."/>
            <person name="Gnerre S."/>
            <person name="Grabherr M."/>
            <person name="Kleber M."/>
            <person name="Mauceli E."/>
            <person name="MacCallum I."/>
        </authorList>
    </citation>
    <scope>NUCLEOTIDE SEQUENCE [LARGE SCALE GENOMIC DNA]</scope>
    <source>
        <strain evidence="3">Tucson 14024-0371.13</strain>
    </source>
</reference>
<dbReference type="EMBL" id="CH902632">
    <property type="protein sequence ID" value="EDV32890.2"/>
    <property type="molecule type" value="Genomic_DNA"/>
</dbReference>
<dbReference type="HOGENOM" id="CLU_850642_0_0_1"/>
<dbReference type="Proteomes" id="UP000007801">
    <property type="component" value="Unassembled WGS sequence"/>
</dbReference>
<keyword evidence="3" id="KW-1185">Reference proteome</keyword>
<protein>
    <recommendedName>
        <fullName evidence="4">RanBD1 domain-containing protein</fullName>
    </recommendedName>
</protein>
<evidence type="ECO:0000313" key="3">
    <source>
        <dbReference type="Proteomes" id="UP000007801"/>
    </source>
</evidence>
<gene>
    <name evidence="2" type="primary">Dana\GF21902</name>
    <name evidence="2" type="synonym">dana_GLEANR_5905</name>
    <name evidence="2" type="ORF">GF21902</name>
</gene>
<organism evidence="2 3">
    <name type="scientific">Drosophila ananassae</name>
    <name type="common">Fruit fly</name>
    <dbReference type="NCBI Taxonomy" id="7217"/>
    <lineage>
        <taxon>Eukaryota</taxon>
        <taxon>Metazoa</taxon>
        <taxon>Ecdysozoa</taxon>
        <taxon>Arthropoda</taxon>
        <taxon>Hexapoda</taxon>
        <taxon>Insecta</taxon>
        <taxon>Pterygota</taxon>
        <taxon>Neoptera</taxon>
        <taxon>Endopterygota</taxon>
        <taxon>Diptera</taxon>
        <taxon>Brachycera</taxon>
        <taxon>Muscomorpha</taxon>
        <taxon>Ephydroidea</taxon>
        <taxon>Drosophilidae</taxon>
        <taxon>Drosophila</taxon>
        <taxon>Sophophora</taxon>
    </lineage>
</organism>
<feature type="compositionally biased region" description="Polar residues" evidence="1">
    <location>
        <begin position="221"/>
        <end position="248"/>
    </location>
</feature>
<proteinExistence type="predicted"/>
<dbReference type="KEGG" id="dan:6504572"/>
<name>B3MZ46_DROAN</name>
<accession>B3MZ46</accession>
<evidence type="ECO:0000256" key="1">
    <source>
        <dbReference type="SAM" id="MobiDB-lite"/>
    </source>
</evidence>
<feature type="region of interest" description="Disordered" evidence="1">
    <location>
        <begin position="219"/>
        <end position="248"/>
    </location>
</feature>
<dbReference type="STRING" id="7217.B3MZ46"/>
<dbReference type="InParanoid" id="B3MZ46"/>